<evidence type="ECO:0000256" key="4">
    <source>
        <dbReference type="ARBA" id="ARBA00022553"/>
    </source>
</evidence>
<dbReference type="EC" id="2.7.13.3" evidence="3"/>
<reference evidence="11 12" key="1">
    <citation type="submission" date="2019-01" db="EMBL/GenBank/DDBJ databases">
        <title>PMF-metabolizing Aryl O-demethylase.</title>
        <authorList>
            <person name="Kim M."/>
        </authorList>
    </citation>
    <scope>NUCLEOTIDE SEQUENCE [LARGE SCALE GENOMIC DNA]</scope>
    <source>
        <strain evidence="11 12">PMF1</strain>
    </source>
</reference>
<keyword evidence="8" id="KW-0472">Membrane</keyword>
<name>A0A4V0Z7M2_9FIRM</name>
<organism evidence="11 12">
    <name type="scientific">Blautia producta</name>
    <dbReference type="NCBI Taxonomy" id="33035"/>
    <lineage>
        <taxon>Bacteria</taxon>
        <taxon>Bacillati</taxon>
        <taxon>Bacillota</taxon>
        <taxon>Clostridia</taxon>
        <taxon>Lachnospirales</taxon>
        <taxon>Lachnospiraceae</taxon>
        <taxon>Blautia</taxon>
    </lineage>
</organism>
<protein>
    <recommendedName>
        <fullName evidence="3">histidine kinase</fullName>
        <ecNumber evidence="3">2.7.13.3</ecNumber>
    </recommendedName>
</protein>
<dbReference type="InterPro" id="IPR010559">
    <property type="entry name" value="Sig_transdc_His_kin_internal"/>
</dbReference>
<dbReference type="Pfam" id="PF02518">
    <property type="entry name" value="HATPase_c"/>
    <property type="match status" value="1"/>
</dbReference>
<dbReference type="PANTHER" id="PTHR34220:SF7">
    <property type="entry name" value="SENSOR HISTIDINE KINASE YPDA"/>
    <property type="match status" value="1"/>
</dbReference>
<dbReference type="Gene3D" id="6.10.340.10">
    <property type="match status" value="1"/>
</dbReference>
<evidence type="ECO:0000313" key="12">
    <source>
        <dbReference type="Proteomes" id="UP000289794"/>
    </source>
</evidence>
<evidence type="ECO:0000259" key="10">
    <source>
        <dbReference type="PROSITE" id="PS50885"/>
    </source>
</evidence>
<keyword evidence="6 11" id="KW-0418">Kinase</keyword>
<evidence type="ECO:0000256" key="5">
    <source>
        <dbReference type="ARBA" id="ARBA00022679"/>
    </source>
</evidence>
<dbReference type="PROSITE" id="PS50885">
    <property type="entry name" value="HAMP"/>
    <property type="match status" value="1"/>
</dbReference>
<dbReference type="GO" id="GO:0016020">
    <property type="term" value="C:membrane"/>
    <property type="evidence" value="ECO:0007669"/>
    <property type="project" value="UniProtKB-SubCell"/>
</dbReference>
<keyword evidence="4" id="KW-0597">Phosphoprotein</keyword>
<evidence type="ECO:0000256" key="8">
    <source>
        <dbReference type="SAM" id="Phobius"/>
    </source>
</evidence>
<dbReference type="CDD" id="cd06225">
    <property type="entry name" value="HAMP"/>
    <property type="match status" value="1"/>
</dbReference>
<dbReference type="InterPro" id="IPR004358">
    <property type="entry name" value="Sig_transdc_His_kin-like_C"/>
</dbReference>
<dbReference type="Proteomes" id="UP000289794">
    <property type="component" value="Chromosome"/>
</dbReference>
<keyword evidence="8" id="KW-1133">Transmembrane helix</keyword>
<dbReference type="Pfam" id="PF00672">
    <property type="entry name" value="HAMP"/>
    <property type="match status" value="1"/>
</dbReference>
<sequence>MKVQWKKKLRDIKLSKKMLFVYAVFAGVSCIISIIALQMSLNIYDSKLYEKSLQELDFFTQQVNTSLNDIEKASSSIALNAEIQNQLALMESYEYMSAQYSLGLYQLREMIEDELVSAAAVKNIIYTDKKEAEIKAGTDTGKIGEGEFKEILEDFQGARGGYISKNPTADYPYLLSGRDILERKNASLDYLGSLILTSDISGIIGQNSDSLEAAHSTLFVYSKDGMIYQDDTQAIPKLPDVDHTKGYEVVHIQGEKYFMCYLRSSMNDWMYVNIFPYSDIFGQVMNVRYLLIGGFLILFICMVVVMRKMSVVIVRPLNQLTESMRIVEKGDFKGAKQVLDKDLSNDETGLLAQEFKVMLDKIDILIYENYEKQLLLQDTKYKMLQAQINPHFLYNTLNALNWMVKGKRNDDAGKVIIELGKLLRASFAKDPYTTVAGELEVAKGYIVIQKYRYQNRVEFEVSEEGNLDQYMIPRMILQPLIENAIYYGVDASLEGCRITVCVKEEPEAVLLTVEDTGPGMEPEELEKVRNGTAVPKGHGIGIKNIRERLKITYEDSEFSIDSRKGHGTKIQIRIPKMCSEVDHV</sequence>
<dbReference type="InterPro" id="IPR050640">
    <property type="entry name" value="Bact_2-comp_sensor_kinase"/>
</dbReference>
<dbReference type="Gene3D" id="3.30.565.10">
    <property type="entry name" value="Histidine kinase-like ATPase, C-terminal domain"/>
    <property type="match status" value="1"/>
</dbReference>
<dbReference type="GO" id="GO:0000155">
    <property type="term" value="F:phosphorelay sensor kinase activity"/>
    <property type="evidence" value="ECO:0007669"/>
    <property type="project" value="InterPro"/>
</dbReference>
<evidence type="ECO:0000256" key="3">
    <source>
        <dbReference type="ARBA" id="ARBA00012438"/>
    </source>
</evidence>
<accession>A0A4V0Z7M2</accession>
<proteinExistence type="predicted"/>
<dbReference type="SUPFAM" id="SSF55874">
    <property type="entry name" value="ATPase domain of HSP90 chaperone/DNA topoisomerase II/histidine kinase"/>
    <property type="match status" value="1"/>
</dbReference>
<keyword evidence="8" id="KW-0812">Transmembrane</keyword>
<evidence type="ECO:0000256" key="6">
    <source>
        <dbReference type="ARBA" id="ARBA00022777"/>
    </source>
</evidence>
<evidence type="ECO:0000256" key="1">
    <source>
        <dbReference type="ARBA" id="ARBA00000085"/>
    </source>
</evidence>
<evidence type="ECO:0000256" key="2">
    <source>
        <dbReference type="ARBA" id="ARBA00004370"/>
    </source>
</evidence>
<dbReference type="InterPro" id="IPR003660">
    <property type="entry name" value="HAMP_dom"/>
</dbReference>
<dbReference type="PROSITE" id="PS50109">
    <property type="entry name" value="HIS_KIN"/>
    <property type="match status" value="1"/>
</dbReference>
<feature type="domain" description="HAMP" evidence="10">
    <location>
        <begin position="311"/>
        <end position="367"/>
    </location>
</feature>
<feature type="transmembrane region" description="Helical" evidence="8">
    <location>
        <begin position="287"/>
        <end position="306"/>
    </location>
</feature>
<dbReference type="RefSeq" id="WP_130181121.1">
    <property type="nucleotide sequence ID" value="NZ_CP035945.1"/>
</dbReference>
<dbReference type="InterPro" id="IPR005467">
    <property type="entry name" value="His_kinase_dom"/>
</dbReference>
<evidence type="ECO:0000256" key="7">
    <source>
        <dbReference type="ARBA" id="ARBA00023012"/>
    </source>
</evidence>
<dbReference type="PANTHER" id="PTHR34220">
    <property type="entry name" value="SENSOR HISTIDINE KINASE YPDA"/>
    <property type="match status" value="1"/>
</dbReference>
<dbReference type="InterPro" id="IPR003594">
    <property type="entry name" value="HATPase_dom"/>
</dbReference>
<keyword evidence="5 11" id="KW-0808">Transferase</keyword>
<gene>
    <name evidence="11" type="primary">yehU_8</name>
    <name evidence="11" type="ORF">PMF13cell1_02844</name>
</gene>
<dbReference type="Pfam" id="PF06580">
    <property type="entry name" value="His_kinase"/>
    <property type="match status" value="1"/>
</dbReference>
<comment type="catalytic activity">
    <reaction evidence="1">
        <text>ATP + protein L-histidine = ADP + protein N-phospho-L-histidine.</text>
        <dbReference type="EC" id="2.7.13.3"/>
    </reaction>
</comment>
<dbReference type="AlphaFoldDB" id="A0A4V0Z7M2"/>
<dbReference type="PROSITE" id="PS51257">
    <property type="entry name" value="PROKAR_LIPOPROTEIN"/>
    <property type="match status" value="1"/>
</dbReference>
<dbReference type="PRINTS" id="PR00344">
    <property type="entry name" value="BCTRLSENSOR"/>
</dbReference>
<dbReference type="InterPro" id="IPR036890">
    <property type="entry name" value="HATPase_C_sf"/>
</dbReference>
<feature type="transmembrane region" description="Helical" evidence="8">
    <location>
        <begin position="20"/>
        <end position="41"/>
    </location>
</feature>
<evidence type="ECO:0000259" key="9">
    <source>
        <dbReference type="PROSITE" id="PS50109"/>
    </source>
</evidence>
<feature type="domain" description="Histidine kinase" evidence="9">
    <location>
        <begin position="476"/>
        <end position="578"/>
    </location>
</feature>
<comment type="subcellular location">
    <subcellularLocation>
        <location evidence="2">Membrane</location>
    </subcellularLocation>
</comment>
<dbReference type="EMBL" id="CP035945">
    <property type="protein sequence ID" value="QBE97288.1"/>
    <property type="molecule type" value="Genomic_DNA"/>
</dbReference>
<dbReference type="SMART" id="SM00387">
    <property type="entry name" value="HATPase_c"/>
    <property type="match status" value="1"/>
</dbReference>
<dbReference type="SUPFAM" id="SSF158472">
    <property type="entry name" value="HAMP domain-like"/>
    <property type="match status" value="1"/>
</dbReference>
<keyword evidence="7" id="KW-0902">Two-component regulatory system</keyword>
<evidence type="ECO:0000313" key="11">
    <source>
        <dbReference type="EMBL" id="QBE97288.1"/>
    </source>
</evidence>
<dbReference type="KEGG" id="bpro:PMF13cell1_02844"/>